<protein>
    <submittedName>
        <fullName evidence="3">Uncharacterized protein</fullName>
    </submittedName>
</protein>
<dbReference type="AlphaFoldDB" id="A0AAN7BWQ4"/>
<feature type="signal peptide" evidence="2">
    <location>
        <begin position="1"/>
        <end position="19"/>
    </location>
</feature>
<keyword evidence="2" id="KW-0732">Signal</keyword>
<sequence>MHFRRILTACLGLGSLAVGAPTPIEQNTTESGRRLNNTKGTEKRTLPLGPGLPILNGKAVDQLARLAELEFAGLIDSQIALATQLETIKNNIRVNSFRSQFAQAQVNCIILTVTNVIDQRDPSNLSNRYLLNQLRIDNGFPDKEVMVMITDAQTMTISTTTTTPTVIDSATSTSTTVEILPSLEPEPTTSVDPSLDPTPPSSTTILTSSSSPTPSPSSPTALPTTTTTSSDEPTTTPSSDPPLTSSLNLPLGPSPSSSLLRRTLILNQPSPILLPIGVFPPSTPLVLQDPANIIFPDTLGGAGLFVESLTTFANDCRLFADVNGFLIGGQFPLYESVDEALLELERKLGLTDRNRFPGGFETVVVGGGDSTATEVPSATEELGVPTATEELEVPTVTEELGVPTATEELEVPTVTEELEIPIETGGAEFDDGQGDLTEGVSTATVIASGSITTTTTTVTVVVTETAIVTTAAPDSG</sequence>
<accession>A0AAN7BWQ4</accession>
<comment type="caution">
    <text evidence="3">The sequence shown here is derived from an EMBL/GenBank/DDBJ whole genome shotgun (WGS) entry which is preliminary data.</text>
</comment>
<reference evidence="3" key="1">
    <citation type="journal article" date="2023" name="Mol. Phylogenet. Evol.">
        <title>Genome-scale phylogeny and comparative genomics of the fungal order Sordariales.</title>
        <authorList>
            <person name="Hensen N."/>
            <person name="Bonometti L."/>
            <person name="Westerberg I."/>
            <person name="Brannstrom I.O."/>
            <person name="Guillou S."/>
            <person name="Cros-Aarteil S."/>
            <person name="Calhoun S."/>
            <person name="Haridas S."/>
            <person name="Kuo A."/>
            <person name="Mondo S."/>
            <person name="Pangilinan J."/>
            <person name="Riley R."/>
            <person name="LaButti K."/>
            <person name="Andreopoulos B."/>
            <person name="Lipzen A."/>
            <person name="Chen C."/>
            <person name="Yan M."/>
            <person name="Daum C."/>
            <person name="Ng V."/>
            <person name="Clum A."/>
            <person name="Steindorff A."/>
            <person name="Ohm R.A."/>
            <person name="Martin F."/>
            <person name="Silar P."/>
            <person name="Natvig D.O."/>
            <person name="Lalanne C."/>
            <person name="Gautier V."/>
            <person name="Ament-Velasquez S.L."/>
            <person name="Kruys A."/>
            <person name="Hutchinson M.I."/>
            <person name="Powell A.J."/>
            <person name="Barry K."/>
            <person name="Miller A.N."/>
            <person name="Grigoriev I.V."/>
            <person name="Debuchy R."/>
            <person name="Gladieux P."/>
            <person name="Hiltunen Thoren M."/>
            <person name="Johannesson H."/>
        </authorList>
    </citation>
    <scope>NUCLEOTIDE SEQUENCE</scope>
    <source>
        <strain evidence="3">CBS 990.96</strain>
    </source>
</reference>
<proteinExistence type="predicted"/>
<name>A0AAN7BWQ4_9PEZI</name>
<feature type="compositionally biased region" description="Polar residues" evidence="1">
    <location>
        <begin position="24"/>
        <end position="39"/>
    </location>
</feature>
<gene>
    <name evidence="3" type="ORF">QBC38DRAFT_496251</name>
</gene>
<evidence type="ECO:0000313" key="3">
    <source>
        <dbReference type="EMBL" id="KAK4230862.1"/>
    </source>
</evidence>
<evidence type="ECO:0000256" key="1">
    <source>
        <dbReference type="SAM" id="MobiDB-lite"/>
    </source>
</evidence>
<feature type="region of interest" description="Disordered" evidence="1">
    <location>
        <begin position="180"/>
        <end position="252"/>
    </location>
</feature>
<feature type="chain" id="PRO_5042982594" evidence="2">
    <location>
        <begin position="20"/>
        <end position="476"/>
    </location>
</feature>
<dbReference type="EMBL" id="MU865296">
    <property type="protein sequence ID" value="KAK4230862.1"/>
    <property type="molecule type" value="Genomic_DNA"/>
</dbReference>
<organism evidence="3 4">
    <name type="scientific">Podospora fimiseda</name>
    <dbReference type="NCBI Taxonomy" id="252190"/>
    <lineage>
        <taxon>Eukaryota</taxon>
        <taxon>Fungi</taxon>
        <taxon>Dikarya</taxon>
        <taxon>Ascomycota</taxon>
        <taxon>Pezizomycotina</taxon>
        <taxon>Sordariomycetes</taxon>
        <taxon>Sordariomycetidae</taxon>
        <taxon>Sordariales</taxon>
        <taxon>Podosporaceae</taxon>
        <taxon>Podospora</taxon>
    </lineage>
</organism>
<keyword evidence="4" id="KW-1185">Reference proteome</keyword>
<feature type="compositionally biased region" description="Low complexity" evidence="1">
    <location>
        <begin position="187"/>
        <end position="252"/>
    </location>
</feature>
<reference evidence="3" key="2">
    <citation type="submission" date="2023-05" db="EMBL/GenBank/DDBJ databases">
        <authorList>
            <consortium name="Lawrence Berkeley National Laboratory"/>
            <person name="Steindorff A."/>
            <person name="Hensen N."/>
            <person name="Bonometti L."/>
            <person name="Westerberg I."/>
            <person name="Brannstrom I.O."/>
            <person name="Guillou S."/>
            <person name="Cros-Aarteil S."/>
            <person name="Calhoun S."/>
            <person name="Haridas S."/>
            <person name="Kuo A."/>
            <person name="Mondo S."/>
            <person name="Pangilinan J."/>
            <person name="Riley R."/>
            <person name="Labutti K."/>
            <person name="Andreopoulos B."/>
            <person name="Lipzen A."/>
            <person name="Chen C."/>
            <person name="Yanf M."/>
            <person name="Daum C."/>
            <person name="Ng V."/>
            <person name="Clum A."/>
            <person name="Ohm R."/>
            <person name="Martin F."/>
            <person name="Silar P."/>
            <person name="Natvig D."/>
            <person name="Lalanne C."/>
            <person name="Gautier V."/>
            <person name="Ament-Velasquez S.L."/>
            <person name="Kruys A."/>
            <person name="Hutchinson M.I."/>
            <person name="Powell A.J."/>
            <person name="Barry K."/>
            <person name="Miller A.N."/>
            <person name="Grigoriev I.V."/>
            <person name="Debuchy R."/>
            <person name="Gladieux P."/>
            <person name="Thoren M.H."/>
            <person name="Johannesson H."/>
        </authorList>
    </citation>
    <scope>NUCLEOTIDE SEQUENCE</scope>
    <source>
        <strain evidence="3">CBS 990.96</strain>
    </source>
</reference>
<evidence type="ECO:0000313" key="4">
    <source>
        <dbReference type="Proteomes" id="UP001301958"/>
    </source>
</evidence>
<dbReference type="Proteomes" id="UP001301958">
    <property type="component" value="Unassembled WGS sequence"/>
</dbReference>
<evidence type="ECO:0000256" key="2">
    <source>
        <dbReference type="SAM" id="SignalP"/>
    </source>
</evidence>
<feature type="region of interest" description="Disordered" evidence="1">
    <location>
        <begin position="22"/>
        <end position="43"/>
    </location>
</feature>